<dbReference type="Proteomes" id="UP000327000">
    <property type="component" value="Unassembled WGS sequence"/>
</dbReference>
<name>A0A5N5VZN3_STRMB</name>
<evidence type="ECO:0000313" key="3">
    <source>
        <dbReference type="EMBL" id="KAB7834450.1"/>
    </source>
</evidence>
<dbReference type="PROSITE" id="PS51257">
    <property type="entry name" value="PROKAR_LIPOPROTEIN"/>
    <property type="match status" value="1"/>
</dbReference>
<organism evidence="3 4">
    <name type="scientific">Streptomyces mobaraensis</name>
    <name type="common">Streptoverticillium mobaraense</name>
    <dbReference type="NCBI Taxonomy" id="35621"/>
    <lineage>
        <taxon>Bacteria</taxon>
        <taxon>Bacillati</taxon>
        <taxon>Actinomycetota</taxon>
        <taxon>Actinomycetes</taxon>
        <taxon>Kitasatosporales</taxon>
        <taxon>Streptomycetaceae</taxon>
        <taxon>Streptomyces</taxon>
    </lineage>
</organism>
<dbReference type="EMBL" id="VOKX01000115">
    <property type="protein sequence ID" value="KAB7834450.1"/>
    <property type="molecule type" value="Genomic_DNA"/>
</dbReference>
<reference evidence="3 4" key="1">
    <citation type="journal article" date="2019" name="Microb. Cell Fact.">
        <title>Exploring novel herbicidin analogues by transcriptional regulator overexpression and MS/MS molecular networking.</title>
        <authorList>
            <person name="Shi Y."/>
            <person name="Gu R."/>
            <person name="Li Y."/>
            <person name="Wang X."/>
            <person name="Ren W."/>
            <person name="Li X."/>
            <person name="Wang L."/>
            <person name="Xie Y."/>
            <person name="Hong B."/>
        </authorList>
    </citation>
    <scope>NUCLEOTIDE SEQUENCE [LARGE SCALE GENOMIC DNA]</scope>
    <source>
        <strain evidence="3 4">US-43</strain>
    </source>
</reference>
<feature type="chain" id="PRO_5024828204" description="Lipoprotein" evidence="2">
    <location>
        <begin position="18"/>
        <end position="281"/>
    </location>
</feature>
<evidence type="ECO:0000313" key="4">
    <source>
        <dbReference type="Proteomes" id="UP000327000"/>
    </source>
</evidence>
<evidence type="ECO:0000256" key="1">
    <source>
        <dbReference type="SAM" id="MobiDB-lite"/>
    </source>
</evidence>
<keyword evidence="2" id="KW-0732">Signal</keyword>
<dbReference type="AlphaFoldDB" id="A0A5N5VZN3"/>
<accession>A0A5N5VZN3</accession>
<dbReference type="OrthoDB" id="4224378at2"/>
<feature type="region of interest" description="Disordered" evidence="1">
    <location>
        <begin position="43"/>
        <end position="66"/>
    </location>
</feature>
<keyword evidence="4" id="KW-1185">Reference proteome</keyword>
<comment type="caution">
    <text evidence="3">The sequence shown here is derived from an EMBL/GenBank/DDBJ whole genome shotgun (WGS) entry which is preliminary data.</text>
</comment>
<evidence type="ECO:0008006" key="5">
    <source>
        <dbReference type="Google" id="ProtNLM"/>
    </source>
</evidence>
<sequence>MKALRNYVMAATGTALALSLTACGGGEKEDTRDPQAVLKAAAEKTAGANSYRTKRQVTNAEGTERGEYAFSRKPDLAERKTWRTRAKNGKKEPERFTHTMSEDQTLYTRDAKIADGRWVSSSLLARGEEPPKPEDVQKTAEGSLPKLLSVLRTSKDVRKVGRETVNGRKATHFAGTVVLADLAAYKGDVMRDWLRELYVKNHREDGLEKVDIDLWIGKDDIPVKGAEHGKGSKGSTGVTEEYADFGADPGIRIPKGKDVVTEDAWLQEVRDKAYRGITPVS</sequence>
<evidence type="ECO:0000256" key="2">
    <source>
        <dbReference type="SAM" id="SignalP"/>
    </source>
</evidence>
<dbReference type="SUPFAM" id="SSF89392">
    <property type="entry name" value="Prokaryotic lipoproteins and lipoprotein localization factors"/>
    <property type="match status" value="1"/>
</dbReference>
<feature type="compositionally biased region" description="Polar residues" evidence="1">
    <location>
        <begin position="47"/>
        <end position="61"/>
    </location>
</feature>
<dbReference type="RefSeq" id="WP_152265586.1">
    <property type="nucleotide sequence ID" value="NZ_VOKX01000115.1"/>
</dbReference>
<proteinExistence type="predicted"/>
<dbReference type="Gene3D" id="2.50.20.20">
    <property type="match status" value="1"/>
</dbReference>
<dbReference type="InterPro" id="IPR029046">
    <property type="entry name" value="LolA/LolB/LppX"/>
</dbReference>
<protein>
    <recommendedName>
        <fullName evidence="5">Lipoprotein</fullName>
    </recommendedName>
</protein>
<feature type="signal peptide" evidence="2">
    <location>
        <begin position="1"/>
        <end position="17"/>
    </location>
</feature>
<gene>
    <name evidence="3" type="ORF">FRZ00_29330</name>
</gene>